<name>A0A937G2D2_9BACT</name>
<dbReference type="GO" id="GO:0016740">
    <property type="term" value="F:transferase activity"/>
    <property type="evidence" value="ECO:0007669"/>
    <property type="project" value="UniProtKB-KW"/>
</dbReference>
<dbReference type="InterPro" id="IPR050834">
    <property type="entry name" value="Glycosyltransf_2"/>
</dbReference>
<protein>
    <submittedName>
        <fullName evidence="4">Glycosyltransferase family 2 protein</fullName>
    </submittedName>
</protein>
<feature type="domain" description="Glycosyltransferase 2-like" evidence="2">
    <location>
        <begin position="8"/>
        <end position="116"/>
    </location>
</feature>
<evidence type="ECO:0000313" key="5">
    <source>
        <dbReference type="Proteomes" id="UP000614216"/>
    </source>
</evidence>
<dbReference type="SUPFAM" id="SSF53448">
    <property type="entry name" value="Nucleotide-diphospho-sugar transferases"/>
    <property type="match status" value="1"/>
</dbReference>
<evidence type="ECO:0000259" key="2">
    <source>
        <dbReference type="Pfam" id="PF00535"/>
    </source>
</evidence>
<evidence type="ECO:0000313" key="4">
    <source>
        <dbReference type="EMBL" id="MBL6448956.1"/>
    </source>
</evidence>
<dbReference type="Pfam" id="PF00535">
    <property type="entry name" value="Glycos_transf_2"/>
    <property type="match status" value="1"/>
</dbReference>
<dbReference type="Pfam" id="PF02709">
    <property type="entry name" value="Glyco_transf_7C"/>
    <property type="match status" value="1"/>
</dbReference>
<evidence type="ECO:0000259" key="3">
    <source>
        <dbReference type="Pfam" id="PF02709"/>
    </source>
</evidence>
<dbReference type="Gene3D" id="3.90.550.10">
    <property type="entry name" value="Spore Coat Polysaccharide Biosynthesis Protein SpsA, Chain A"/>
    <property type="match status" value="1"/>
</dbReference>
<feature type="domain" description="Galactosyltransferase C-terminal" evidence="3">
    <location>
        <begin position="182"/>
        <end position="239"/>
    </location>
</feature>
<dbReference type="EMBL" id="JAEUGD010000066">
    <property type="protein sequence ID" value="MBL6448956.1"/>
    <property type="molecule type" value="Genomic_DNA"/>
</dbReference>
<gene>
    <name evidence="4" type="ORF">JMN32_21780</name>
</gene>
<keyword evidence="5" id="KW-1185">Reference proteome</keyword>
<dbReference type="Proteomes" id="UP000614216">
    <property type="component" value="Unassembled WGS sequence"/>
</dbReference>
<dbReference type="RefSeq" id="WP_202858492.1">
    <property type="nucleotide sequence ID" value="NZ_JAEUGD010000066.1"/>
</dbReference>
<dbReference type="InterPro" id="IPR029044">
    <property type="entry name" value="Nucleotide-diphossugar_trans"/>
</dbReference>
<dbReference type="InterPro" id="IPR001173">
    <property type="entry name" value="Glyco_trans_2-like"/>
</dbReference>
<dbReference type="PANTHER" id="PTHR43685:SF3">
    <property type="entry name" value="SLR2126 PROTEIN"/>
    <property type="match status" value="1"/>
</dbReference>
<dbReference type="AlphaFoldDB" id="A0A937G2D2"/>
<comment type="caution">
    <text evidence="4">The sequence shown here is derived from an EMBL/GenBank/DDBJ whole genome shotgun (WGS) entry which is preliminary data.</text>
</comment>
<dbReference type="InterPro" id="IPR027791">
    <property type="entry name" value="Galactosyl_T_C"/>
</dbReference>
<evidence type="ECO:0000256" key="1">
    <source>
        <dbReference type="ARBA" id="ARBA00022679"/>
    </source>
</evidence>
<keyword evidence="1" id="KW-0808">Transferase</keyword>
<dbReference type="CDD" id="cd06420">
    <property type="entry name" value="GT2_Chondriotin_Pol_N"/>
    <property type="match status" value="1"/>
</dbReference>
<reference evidence="4" key="1">
    <citation type="submission" date="2021-01" db="EMBL/GenBank/DDBJ databases">
        <title>Fulvivirga kasyanovii gen. nov., sp nov., a novel member of the phylum Bacteroidetes isolated from seawater in a mussel farm.</title>
        <authorList>
            <person name="Zhao L.-H."/>
            <person name="Wang Z.-J."/>
        </authorList>
    </citation>
    <scope>NUCLEOTIDE SEQUENCE</scope>
    <source>
        <strain evidence="4">29W222</strain>
    </source>
</reference>
<sequence length="276" mass="31894">MNRDLKISVIMATYNMPEWLEKVIIGYENQTYKNFEVIIADDGSGEETKRVIDQAKERAIIKITHLWHEDEGYRRQTILNTAIMEAKNEYILFTDGDCIPRKDFVEIHAQFAEKGRFLSGGYCKLPMDLSEQISKEDIQTQRCFEVKWLKDNGLKGASQLRKLGAQGKWADFLDFITPANASFNNCNTSAWREDLIAVNGYDERMRYGGPDREIGERLENKGIKGKQIRHRAICVHLDHARGYKTKESLERNLEIRRNTRKTGVVKTPYGIEKLNG</sequence>
<accession>A0A937G2D2</accession>
<dbReference type="PANTHER" id="PTHR43685">
    <property type="entry name" value="GLYCOSYLTRANSFERASE"/>
    <property type="match status" value="1"/>
</dbReference>
<organism evidence="4 5">
    <name type="scientific">Fulvivirga marina</name>
    <dbReference type="NCBI Taxonomy" id="2494733"/>
    <lineage>
        <taxon>Bacteria</taxon>
        <taxon>Pseudomonadati</taxon>
        <taxon>Bacteroidota</taxon>
        <taxon>Cytophagia</taxon>
        <taxon>Cytophagales</taxon>
        <taxon>Fulvivirgaceae</taxon>
        <taxon>Fulvivirga</taxon>
    </lineage>
</organism>
<proteinExistence type="predicted"/>